<gene>
    <name evidence="2" type="ORF">CDAR_88461</name>
</gene>
<sequence>MKVLKDPTDKSHAIPDTKVPIATGGLRERELSVHPPITPLKKKKKKKMEGCRLEQQQEHFLPVVLGFTASVMAHNRWRMP</sequence>
<accession>A0AAV4Q1D0</accession>
<keyword evidence="3" id="KW-1185">Reference proteome</keyword>
<evidence type="ECO:0000313" key="2">
    <source>
        <dbReference type="EMBL" id="GIY03112.1"/>
    </source>
</evidence>
<dbReference type="AlphaFoldDB" id="A0AAV4Q1D0"/>
<reference evidence="2 3" key="1">
    <citation type="submission" date="2021-06" db="EMBL/GenBank/DDBJ databases">
        <title>Caerostris darwini draft genome.</title>
        <authorList>
            <person name="Kono N."/>
            <person name="Arakawa K."/>
        </authorList>
    </citation>
    <scope>NUCLEOTIDE SEQUENCE [LARGE SCALE GENOMIC DNA]</scope>
</reference>
<feature type="region of interest" description="Disordered" evidence="1">
    <location>
        <begin position="1"/>
        <end position="25"/>
    </location>
</feature>
<comment type="caution">
    <text evidence="2">The sequence shown here is derived from an EMBL/GenBank/DDBJ whole genome shotgun (WGS) entry which is preliminary data.</text>
</comment>
<proteinExistence type="predicted"/>
<dbReference type="Proteomes" id="UP001054837">
    <property type="component" value="Unassembled WGS sequence"/>
</dbReference>
<dbReference type="EMBL" id="BPLQ01003773">
    <property type="protein sequence ID" value="GIY03112.1"/>
    <property type="molecule type" value="Genomic_DNA"/>
</dbReference>
<name>A0AAV4Q1D0_9ARAC</name>
<feature type="compositionally biased region" description="Basic and acidic residues" evidence="1">
    <location>
        <begin position="1"/>
        <end position="15"/>
    </location>
</feature>
<evidence type="ECO:0000256" key="1">
    <source>
        <dbReference type="SAM" id="MobiDB-lite"/>
    </source>
</evidence>
<organism evidence="2 3">
    <name type="scientific">Caerostris darwini</name>
    <dbReference type="NCBI Taxonomy" id="1538125"/>
    <lineage>
        <taxon>Eukaryota</taxon>
        <taxon>Metazoa</taxon>
        <taxon>Ecdysozoa</taxon>
        <taxon>Arthropoda</taxon>
        <taxon>Chelicerata</taxon>
        <taxon>Arachnida</taxon>
        <taxon>Araneae</taxon>
        <taxon>Araneomorphae</taxon>
        <taxon>Entelegynae</taxon>
        <taxon>Araneoidea</taxon>
        <taxon>Araneidae</taxon>
        <taxon>Caerostris</taxon>
    </lineage>
</organism>
<protein>
    <submittedName>
        <fullName evidence="2">Uncharacterized protein</fullName>
    </submittedName>
</protein>
<evidence type="ECO:0000313" key="3">
    <source>
        <dbReference type="Proteomes" id="UP001054837"/>
    </source>
</evidence>